<dbReference type="Proteomes" id="UP000176988">
    <property type="component" value="Unassembled WGS sequence"/>
</dbReference>
<proteinExistence type="predicted"/>
<dbReference type="Gene3D" id="3.40.50.2000">
    <property type="entry name" value="Glycogen Phosphorylase B"/>
    <property type="match status" value="2"/>
</dbReference>
<dbReference type="SUPFAM" id="SSF53756">
    <property type="entry name" value="UDP-Glycosyltransferase/glycogen phosphorylase"/>
    <property type="match status" value="1"/>
</dbReference>
<dbReference type="GO" id="GO:0016757">
    <property type="term" value="F:glycosyltransferase activity"/>
    <property type="evidence" value="ECO:0007669"/>
    <property type="project" value="InterPro"/>
</dbReference>
<feature type="domain" description="Glycosyltransferase subfamily 4-like N-terminal" evidence="2">
    <location>
        <begin position="20"/>
        <end position="172"/>
    </location>
</feature>
<sequence>MKRINHNLLLLTLEYPPQVGGISTYLSYLAERYSIGTIQILAPEIEGSHGTDMVAGPAIYRRQLEVSWLRPRWLPALYWTWLQCRRERPGMLVVSHLLNMGRVARWIRRLLGIPYTVIVHGMDVSLAMSGDRRKRVGARRILFDAALVVANSGFTAELVKSIGVPEERIEVVIPPPSLPLDLTVGPEQIKAFRQRHGLGDSFVLLSTGRLVKRKGFDVCLQAIAELKRSGRQVKQLIVGSGPFIDDLIELAQELDVVAETVFLGRIDRLELSRAFAACDTFVLVPRLLGSDVEGFGIVYLEAGVFSRPTIGSRTGGVSEAVIDGETGLLIEPDDPIALKEAIERLIDDETLRQSLGTGGRHRVERDFGKDGQDEKFTTAVRRAMDETITSETS</sequence>
<dbReference type="InterPro" id="IPR001296">
    <property type="entry name" value="Glyco_trans_1"/>
</dbReference>
<dbReference type="Pfam" id="PF00534">
    <property type="entry name" value="Glycos_transf_1"/>
    <property type="match status" value="1"/>
</dbReference>
<reference evidence="3 4" key="1">
    <citation type="journal article" date="2016" name="Nat. Commun.">
        <title>Thousands of microbial genomes shed light on interconnected biogeochemical processes in an aquifer system.</title>
        <authorList>
            <person name="Anantharaman K."/>
            <person name="Brown C.T."/>
            <person name="Hug L.A."/>
            <person name="Sharon I."/>
            <person name="Castelle C.J."/>
            <person name="Probst A.J."/>
            <person name="Thomas B.C."/>
            <person name="Singh A."/>
            <person name="Wilkins M.J."/>
            <person name="Karaoz U."/>
            <person name="Brodie E.L."/>
            <person name="Williams K.H."/>
            <person name="Hubbard S.S."/>
            <person name="Banfield J.F."/>
        </authorList>
    </citation>
    <scope>NUCLEOTIDE SEQUENCE [LARGE SCALE GENOMIC DNA]</scope>
</reference>
<evidence type="ECO:0000313" key="4">
    <source>
        <dbReference type="Proteomes" id="UP000176988"/>
    </source>
</evidence>
<organism evidence="3 4">
    <name type="scientific">Candidatus Uhrbacteria bacterium RIFOXYC2_FULL_47_19</name>
    <dbReference type="NCBI Taxonomy" id="1802424"/>
    <lineage>
        <taxon>Bacteria</taxon>
        <taxon>Candidatus Uhriibacteriota</taxon>
    </lineage>
</organism>
<dbReference type="InterPro" id="IPR050194">
    <property type="entry name" value="Glycosyltransferase_grp1"/>
</dbReference>
<dbReference type="PANTHER" id="PTHR45947">
    <property type="entry name" value="SULFOQUINOVOSYL TRANSFERASE SQD2"/>
    <property type="match status" value="1"/>
</dbReference>
<evidence type="ECO:0000259" key="1">
    <source>
        <dbReference type="Pfam" id="PF00534"/>
    </source>
</evidence>
<dbReference type="Pfam" id="PF13579">
    <property type="entry name" value="Glyco_trans_4_4"/>
    <property type="match status" value="1"/>
</dbReference>
<evidence type="ECO:0000313" key="3">
    <source>
        <dbReference type="EMBL" id="OGM00352.1"/>
    </source>
</evidence>
<gene>
    <name evidence="3" type="ORF">A2480_03820</name>
</gene>
<name>A0A1F7WC26_9BACT</name>
<evidence type="ECO:0008006" key="5">
    <source>
        <dbReference type="Google" id="ProtNLM"/>
    </source>
</evidence>
<dbReference type="CDD" id="cd03801">
    <property type="entry name" value="GT4_PimA-like"/>
    <property type="match status" value="1"/>
</dbReference>
<dbReference type="PANTHER" id="PTHR45947:SF3">
    <property type="entry name" value="SULFOQUINOVOSYL TRANSFERASE SQD2"/>
    <property type="match status" value="1"/>
</dbReference>
<dbReference type="InterPro" id="IPR028098">
    <property type="entry name" value="Glyco_trans_4-like_N"/>
</dbReference>
<dbReference type="STRING" id="1802424.A2480_03820"/>
<protein>
    <recommendedName>
        <fullName evidence="5">Glycosyltransferase subfamily 4-like N-terminal domain-containing protein</fullName>
    </recommendedName>
</protein>
<comment type="caution">
    <text evidence="3">The sequence shown here is derived from an EMBL/GenBank/DDBJ whole genome shotgun (WGS) entry which is preliminary data.</text>
</comment>
<dbReference type="EMBL" id="MGFG01000032">
    <property type="protein sequence ID" value="OGM00352.1"/>
    <property type="molecule type" value="Genomic_DNA"/>
</dbReference>
<dbReference type="AlphaFoldDB" id="A0A1F7WC26"/>
<feature type="domain" description="Glycosyl transferase family 1" evidence="1">
    <location>
        <begin position="190"/>
        <end position="361"/>
    </location>
</feature>
<evidence type="ECO:0000259" key="2">
    <source>
        <dbReference type="Pfam" id="PF13579"/>
    </source>
</evidence>
<accession>A0A1F7WC26</accession>